<evidence type="ECO:0000259" key="2">
    <source>
        <dbReference type="PROSITE" id="PS51363"/>
    </source>
</evidence>
<dbReference type="GO" id="GO:0003729">
    <property type="term" value="F:mRNA binding"/>
    <property type="evidence" value="ECO:0007669"/>
    <property type="project" value="TreeGrafter"/>
</dbReference>
<dbReference type="InterPro" id="IPR003890">
    <property type="entry name" value="MIF4G-like_typ-3"/>
</dbReference>
<dbReference type="SUPFAM" id="SSF48371">
    <property type="entry name" value="ARM repeat"/>
    <property type="match status" value="2"/>
</dbReference>
<evidence type="ECO:0000256" key="1">
    <source>
        <dbReference type="ARBA" id="ARBA00022845"/>
    </source>
</evidence>
<comment type="caution">
    <text evidence="3">The sequence shown here is derived from an EMBL/GenBank/DDBJ whole genome shotgun (WGS) entry which is preliminary data.</text>
</comment>
<dbReference type="PROSITE" id="PS51363">
    <property type="entry name" value="W2"/>
    <property type="match status" value="1"/>
</dbReference>
<dbReference type="InterPro" id="IPR016024">
    <property type="entry name" value="ARM-type_fold"/>
</dbReference>
<feature type="domain" description="W2" evidence="2">
    <location>
        <begin position="534"/>
        <end position="700"/>
    </location>
</feature>
<evidence type="ECO:0000313" key="3">
    <source>
        <dbReference type="EMBL" id="KAF7990919.1"/>
    </source>
</evidence>
<dbReference type="InterPro" id="IPR003307">
    <property type="entry name" value="W2_domain"/>
</dbReference>
<dbReference type="AlphaFoldDB" id="A0A835CPQ9"/>
<dbReference type="SMART" id="SM00543">
    <property type="entry name" value="MIF4G"/>
    <property type="match status" value="1"/>
</dbReference>
<reference evidence="3 4" key="1">
    <citation type="submission" date="2020-08" db="EMBL/GenBank/DDBJ databases">
        <title>Aphidius gifuensis genome sequencing and assembly.</title>
        <authorList>
            <person name="Du Z."/>
        </authorList>
    </citation>
    <scope>NUCLEOTIDE SEQUENCE [LARGE SCALE GENOMIC DNA]</scope>
    <source>
        <strain evidence="3">YNYX2018</strain>
        <tissue evidence="3">Adults</tissue>
    </source>
</reference>
<gene>
    <name evidence="3" type="ORF">HCN44_000724</name>
</gene>
<keyword evidence="1" id="KW-0810">Translation regulation</keyword>
<dbReference type="EMBL" id="JACMRX010000004">
    <property type="protein sequence ID" value="KAF7990919.1"/>
    <property type="molecule type" value="Genomic_DNA"/>
</dbReference>
<dbReference type="PANTHER" id="PTHR23253">
    <property type="entry name" value="EUKARYOTIC TRANSLATION INITIATION FACTOR 4 GAMMA"/>
    <property type="match status" value="1"/>
</dbReference>
<sequence>MKKSKYESLWESPKHDKTFSDAIGVSLDLLIDTTDDQISCQSTRLGVKIFKAIMNVRKSFLMKEKLKELDLKEIKEEEDEMSEDDIQNESIGIDHQQMSEEEEEISEDGIQNESMGIDHQQVSETLEKHKKSSVIEISESESDVTEMNDDQMSNNSTYSLGYDEEVEEYSTMDENQMLLSNDNNKLKCTSSAVILSEQNIQQVDTGGVKRKLMDNDSNLLTTQNKRLCVVETSINQQSGPSSTSAPKNYALKEKTLYKSLHNEQNAWKPTARLQINDITPDYETKALYKKVQCILNQLTAENMDKLTQEVKDLNINTRERLQGVVNLIFDKAINEPNSTAIYTVMCKKLADMQVDMKQENEKSFHILLLAHCRHEFKNTTIDKYARDAKLKEIRKCNDIEKKKKLISSLIDADRPLTGKAVGNIRFIGELFKQDMLKTSIIDRYIKDLLTPVDYNIECLCKLLTTIGAKLEKSMNNNFDYYFNRMSSLASNEKLSSRVRYMLQEVIDLRANYWEPKRDKNNTIKHINEERAPSKKDDKNIEDQLSKRLLKLLRSKTGKTKNWITKNVVEEKTKEPKFVRMLFTAILESCIDSKELINFLPLISDYIDQNFESELQCLHAMTRMNHKCGNPPGFVYDIIKELHERKVISVGAILAWYAGTDPSELLGHREAVMDLLSKPFSFKFENDDDNKQSTTSSKKKK</sequence>
<name>A0A835CPQ9_APHGI</name>
<proteinExistence type="predicted"/>
<dbReference type="GO" id="GO:0006417">
    <property type="term" value="P:regulation of translation"/>
    <property type="evidence" value="ECO:0007669"/>
    <property type="project" value="UniProtKB-KW"/>
</dbReference>
<dbReference type="PANTHER" id="PTHR23253:SF78">
    <property type="entry name" value="EUKARYOTIC TRANSLATION INITIATION FACTOR 4G1, ISOFORM B-RELATED"/>
    <property type="match status" value="1"/>
</dbReference>
<organism evidence="3 4">
    <name type="scientific">Aphidius gifuensis</name>
    <name type="common">Parasitoid wasp</name>
    <dbReference type="NCBI Taxonomy" id="684658"/>
    <lineage>
        <taxon>Eukaryota</taxon>
        <taxon>Metazoa</taxon>
        <taxon>Ecdysozoa</taxon>
        <taxon>Arthropoda</taxon>
        <taxon>Hexapoda</taxon>
        <taxon>Insecta</taxon>
        <taxon>Pterygota</taxon>
        <taxon>Neoptera</taxon>
        <taxon>Endopterygota</taxon>
        <taxon>Hymenoptera</taxon>
        <taxon>Apocrita</taxon>
        <taxon>Ichneumonoidea</taxon>
        <taxon>Braconidae</taxon>
        <taxon>Aphidiinae</taxon>
        <taxon>Aphidius</taxon>
    </lineage>
</organism>
<dbReference type="Gene3D" id="1.25.40.180">
    <property type="match status" value="2"/>
</dbReference>
<dbReference type="GO" id="GO:0003743">
    <property type="term" value="F:translation initiation factor activity"/>
    <property type="evidence" value="ECO:0007669"/>
    <property type="project" value="TreeGrafter"/>
</dbReference>
<dbReference type="GO" id="GO:0016281">
    <property type="term" value="C:eukaryotic translation initiation factor 4F complex"/>
    <property type="evidence" value="ECO:0007669"/>
    <property type="project" value="TreeGrafter"/>
</dbReference>
<evidence type="ECO:0000313" key="4">
    <source>
        <dbReference type="Proteomes" id="UP000639338"/>
    </source>
</evidence>
<keyword evidence="4" id="KW-1185">Reference proteome</keyword>
<dbReference type="Proteomes" id="UP000639338">
    <property type="component" value="Unassembled WGS sequence"/>
</dbReference>
<protein>
    <recommendedName>
        <fullName evidence="2">W2 domain-containing protein</fullName>
    </recommendedName>
</protein>
<dbReference type="OrthoDB" id="7699084at2759"/>
<dbReference type="Pfam" id="PF02854">
    <property type="entry name" value="MIF4G"/>
    <property type="match status" value="1"/>
</dbReference>
<accession>A0A835CPQ9</accession>